<dbReference type="SMART" id="SM00195">
    <property type="entry name" value="DSPc"/>
    <property type="match status" value="1"/>
</dbReference>
<evidence type="ECO:0000259" key="2">
    <source>
        <dbReference type="PROSITE" id="PS50054"/>
    </source>
</evidence>
<evidence type="ECO:0000256" key="1">
    <source>
        <dbReference type="ARBA" id="ARBA00022801"/>
    </source>
</evidence>
<name>A0A7S0NT14_9EUKA</name>
<dbReference type="GO" id="GO:0008962">
    <property type="term" value="F:phosphatidylglycerophosphatase activity"/>
    <property type="evidence" value="ECO:0007669"/>
    <property type="project" value="TreeGrafter"/>
</dbReference>
<evidence type="ECO:0000259" key="3">
    <source>
        <dbReference type="PROSITE" id="PS50056"/>
    </source>
</evidence>
<dbReference type="PANTHER" id="PTHR46712:SF1">
    <property type="entry name" value="PHOSPHATIDYLGLYCEROPHOSPHATASE AND PROTEIN-TYROSINE PHOSPHATASE 1"/>
    <property type="match status" value="1"/>
</dbReference>
<dbReference type="InterPro" id="IPR042165">
    <property type="entry name" value="PTPMT1"/>
</dbReference>
<dbReference type="InterPro" id="IPR057023">
    <property type="entry name" value="PTP-SAK"/>
</dbReference>
<proteinExistence type="predicted"/>
<protein>
    <recommendedName>
        <fullName evidence="5">Protein-tyrosine-phosphatase</fullName>
    </recommendedName>
</protein>
<keyword evidence="1" id="KW-0378">Hydrolase</keyword>
<dbReference type="PROSITE" id="PS50056">
    <property type="entry name" value="TYR_PHOSPHATASE_2"/>
    <property type="match status" value="1"/>
</dbReference>
<dbReference type="InterPro" id="IPR020422">
    <property type="entry name" value="TYR_PHOSPHATASE_DUAL_dom"/>
</dbReference>
<dbReference type="AlphaFoldDB" id="A0A7S0NT14"/>
<sequence>MSLSLALPLLVVLASLGKTVLSWLMAPLWFLDAVDKEKVITSIPYSYRRALLKATFIPTLYWTMLLHRCMPEQRRWYDRIDERVIIGALPLKRQLAALAHVERVTGVINFCDEFRGHQEYSGCAIRQLRLPTLDYCSPTAQQLENGLDFIRKQPAGGSVYVHCKAGRGRAGTMAMAYLIVEKGFTPLEAQRELQRVRPHVSPRLWKRPTVREIHRRTQQRLLMQRGPPMPIAPSVSAPFAAATTPLAAATTDAHAAADALSAASLPAAPPPLEVASEDMK</sequence>
<dbReference type="PROSITE" id="PS50054">
    <property type="entry name" value="TYR_PHOSPHATASE_DUAL"/>
    <property type="match status" value="1"/>
</dbReference>
<dbReference type="EMBL" id="HBER01014259">
    <property type="protein sequence ID" value="CAD8531884.1"/>
    <property type="molecule type" value="Transcribed_RNA"/>
</dbReference>
<accession>A0A7S0NT14</accession>
<dbReference type="GO" id="GO:0004721">
    <property type="term" value="F:phosphoprotein phosphatase activity"/>
    <property type="evidence" value="ECO:0007669"/>
    <property type="project" value="InterPro"/>
</dbReference>
<reference evidence="4" key="1">
    <citation type="submission" date="2021-01" db="EMBL/GenBank/DDBJ databases">
        <authorList>
            <person name="Corre E."/>
            <person name="Pelletier E."/>
            <person name="Niang G."/>
            <person name="Scheremetjew M."/>
            <person name="Finn R."/>
            <person name="Kale V."/>
            <person name="Holt S."/>
            <person name="Cochrane G."/>
            <person name="Meng A."/>
            <person name="Brown T."/>
            <person name="Cohen L."/>
        </authorList>
    </citation>
    <scope>NUCLEOTIDE SEQUENCE</scope>
    <source>
        <strain evidence="4">RCC1130</strain>
    </source>
</reference>
<dbReference type="InterPro" id="IPR000387">
    <property type="entry name" value="Tyr_Pase_dom"/>
</dbReference>
<dbReference type="Gene3D" id="3.90.190.10">
    <property type="entry name" value="Protein tyrosine phosphatase superfamily"/>
    <property type="match status" value="1"/>
</dbReference>
<dbReference type="Pfam" id="PF22784">
    <property type="entry name" value="PTP-SAK"/>
    <property type="match status" value="1"/>
</dbReference>
<feature type="domain" description="Tyrosine specific protein phosphatases" evidence="3">
    <location>
        <begin position="144"/>
        <end position="200"/>
    </location>
</feature>
<dbReference type="FunFam" id="3.90.190.10:FF:000157">
    <property type="entry name" value="Protein-tyrosine phosphatase"/>
    <property type="match status" value="1"/>
</dbReference>
<evidence type="ECO:0000313" key="4">
    <source>
        <dbReference type="EMBL" id="CAD8531884.1"/>
    </source>
</evidence>
<evidence type="ECO:0008006" key="5">
    <source>
        <dbReference type="Google" id="ProtNLM"/>
    </source>
</evidence>
<organism evidence="4">
    <name type="scientific">Calcidiscus leptoporus</name>
    <dbReference type="NCBI Taxonomy" id="127549"/>
    <lineage>
        <taxon>Eukaryota</taxon>
        <taxon>Haptista</taxon>
        <taxon>Haptophyta</taxon>
        <taxon>Prymnesiophyceae</taxon>
        <taxon>Coccolithales</taxon>
        <taxon>Calcidiscaceae</taxon>
        <taxon>Calcidiscus</taxon>
    </lineage>
</organism>
<dbReference type="PANTHER" id="PTHR46712">
    <property type="entry name" value="PHOSPHATIDYLGLYCEROPHOSPHATASE AND PROTEIN-TYROSINE PHOSPHATASE 1"/>
    <property type="match status" value="1"/>
</dbReference>
<dbReference type="InterPro" id="IPR029021">
    <property type="entry name" value="Prot-tyrosine_phosphatase-like"/>
</dbReference>
<feature type="domain" description="Tyrosine-protein phosphatase" evidence="2">
    <location>
        <begin position="76"/>
        <end position="219"/>
    </location>
</feature>
<dbReference type="SUPFAM" id="SSF52799">
    <property type="entry name" value="(Phosphotyrosine protein) phosphatases II"/>
    <property type="match status" value="1"/>
</dbReference>
<gene>
    <name evidence="4" type="ORF">CLEP1334_LOCUS7136</name>
</gene>
<dbReference type="GO" id="GO:0004439">
    <property type="term" value="F:phosphatidylinositol-4,5-bisphosphate 5-phosphatase activity"/>
    <property type="evidence" value="ECO:0007669"/>
    <property type="project" value="TreeGrafter"/>
</dbReference>